<sequence length="71" mass="7994">MNDYITIEVSLLCTIDNSVDAYQSKVNEKQNSPSKQKLTSHCIKIGSGHITCHIGYRNFHSLRAGKRKTIT</sequence>
<organism evidence="1">
    <name type="scientific">Rhizophora mucronata</name>
    <name type="common">Asiatic mangrove</name>
    <dbReference type="NCBI Taxonomy" id="61149"/>
    <lineage>
        <taxon>Eukaryota</taxon>
        <taxon>Viridiplantae</taxon>
        <taxon>Streptophyta</taxon>
        <taxon>Embryophyta</taxon>
        <taxon>Tracheophyta</taxon>
        <taxon>Spermatophyta</taxon>
        <taxon>Magnoliopsida</taxon>
        <taxon>eudicotyledons</taxon>
        <taxon>Gunneridae</taxon>
        <taxon>Pentapetalae</taxon>
        <taxon>rosids</taxon>
        <taxon>fabids</taxon>
        <taxon>Malpighiales</taxon>
        <taxon>Rhizophoraceae</taxon>
        <taxon>Rhizophora</taxon>
    </lineage>
</organism>
<name>A0A2P2N5I4_RHIMU</name>
<dbReference type="AlphaFoldDB" id="A0A2P2N5I4"/>
<proteinExistence type="predicted"/>
<protein>
    <submittedName>
        <fullName evidence="1">Uncharacterized protein</fullName>
    </submittedName>
</protein>
<reference evidence="1" key="1">
    <citation type="submission" date="2018-02" db="EMBL/GenBank/DDBJ databases">
        <title>Rhizophora mucronata_Transcriptome.</title>
        <authorList>
            <person name="Meera S.P."/>
            <person name="Sreeshan A."/>
            <person name="Augustine A."/>
        </authorList>
    </citation>
    <scope>NUCLEOTIDE SEQUENCE</scope>
    <source>
        <tissue evidence="1">Leaf</tissue>
    </source>
</reference>
<dbReference type="EMBL" id="GGEC01057278">
    <property type="protein sequence ID" value="MBX37762.1"/>
    <property type="molecule type" value="Transcribed_RNA"/>
</dbReference>
<accession>A0A2P2N5I4</accession>
<evidence type="ECO:0000313" key="1">
    <source>
        <dbReference type="EMBL" id="MBX37762.1"/>
    </source>
</evidence>